<keyword evidence="2" id="KW-1133">Transmembrane helix</keyword>
<dbReference type="AlphaFoldDB" id="A0ABD0L7L0"/>
<proteinExistence type="predicted"/>
<dbReference type="EMBL" id="JACVVK020000078">
    <property type="protein sequence ID" value="KAK7495069.1"/>
    <property type="molecule type" value="Genomic_DNA"/>
</dbReference>
<sequence length="241" mass="27273">MAFTICLPTKEEIHKEVGERRPAYWCVKNWEHRLYAQLYEVYMLCIVLLLPLLVMSFAYASICRELWVMTSRRSAMATRGNRQTSGSDYQGSFSDTTKTSRSVTNGNFGTSGKGGQPPRYTYRSSPNSPSLSGGGSPYRAPTERSPVIRVVRKSKMPSEDDRTKRQEKPWVGCRVGKQDSSLSCQTNSSKKQRRVDPYGRPIHLSWLEPGTSTPPRMRTPPLPVCAATFRLEPKEIDRAFP</sequence>
<evidence type="ECO:0000313" key="4">
    <source>
        <dbReference type="Proteomes" id="UP001519460"/>
    </source>
</evidence>
<feature type="compositionally biased region" description="Polar residues" evidence="1">
    <location>
        <begin position="178"/>
        <end position="189"/>
    </location>
</feature>
<evidence type="ECO:0000313" key="3">
    <source>
        <dbReference type="EMBL" id="KAK7495069.1"/>
    </source>
</evidence>
<feature type="non-terminal residue" evidence="3">
    <location>
        <position position="241"/>
    </location>
</feature>
<organism evidence="3 4">
    <name type="scientific">Batillaria attramentaria</name>
    <dbReference type="NCBI Taxonomy" id="370345"/>
    <lineage>
        <taxon>Eukaryota</taxon>
        <taxon>Metazoa</taxon>
        <taxon>Spiralia</taxon>
        <taxon>Lophotrochozoa</taxon>
        <taxon>Mollusca</taxon>
        <taxon>Gastropoda</taxon>
        <taxon>Caenogastropoda</taxon>
        <taxon>Sorbeoconcha</taxon>
        <taxon>Cerithioidea</taxon>
        <taxon>Batillariidae</taxon>
        <taxon>Batillaria</taxon>
    </lineage>
</organism>
<dbReference type="SUPFAM" id="SSF81321">
    <property type="entry name" value="Family A G protein-coupled receptor-like"/>
    <property type="match status" value="1"/>
</dbReference>
<gene>
    <name evidence="3" type="ORF">BaRGS_00013709</name>
</gene>
<dbReference type="Gene3D" id="1.20.1070.10">
    <property type="entry name" value="Rhodopsin 7-helix transmembrane proteins"/>
    <property type="match status" value="1"/>
</dbReference>
<accession>A0ABD0L7L0</accession>
<evidence type="ECO:0000256" key="2">
    <source>
        <dbReference type="SAM" id="Phobius"/>
    </source>
</evidence>
<feature type="region of interest" description="Disordered" evidence="1">
    <location>
        <begin position="77"/>
        <end position="195"/>
    </location>
</feature>
<keyword evidence="2" id="KW-0812">Transmembrane</keyword>
<keyword evidence="4" id="KW-1185">Reference proteome</keyword>
<keyword evidence="2" id="KW-0472">Membrane</keyword>
<feature type="transmembrane region" description="Helical" evidence="2">
    <location>
        <begin position="41"/>
        <end position="62"/>
    </location>
</feature>
<evidence type="ECO:0000256" key="1">
    <source>
        <dbReference type="SAM" id="MobiDB-lite"/>
    </source>
</evidence>
<reference evidence="3 4" key="1">
    <citation type="journal article" date="2023" name="Sci. Data">
        <title>Genome assembly of the Korean intertidal mud-creeper Batillaria attramentaria.</title>
        <authorList>
            <person name="Patra A.K."/>
            <person name="Ho P.T."/>
            <person name="Jun S."/>
            <person name="Lee S.J."/>
            <person name="Kim Y."/>
            <person name="Won Y.J."/>
        </authorList>
    </citation>
    <scope>NUCLEOTIDE SEQUENCE [LARGE SCALE GENOMIC DNA]</scope>
    <source>
        <strain evidence="3">Wonlab-2016</strain>
    </source>
</reference>
<dbReference type="Proteomes" id="UP001519460">
    <property type="component" value="Unassembled WGS sequence"/>
</dbReference>
<protein>
    <submittedName>
        <fullName evidence="3">Uncharacterized protein</fullName>
    </submittedName>
</protein>
<name>A0ABD0L7L0_9CAEN</name>
<feature type="compositionally biased region" description="Basic and acidic residues" evidence="1">
    <location>
        <begin position="156"/>
        <end position="168"/>
    </location>
</feature>
<feature type="compositionally biased region" description="Polar residues" evidence="1">
    <location>
        <begin position="80"/>
        <end position="108"/>
    </location>
</feature>
<comment type="caution">
    <text evidence="3">The sequence shown here is derived from an EMBL/GenBank/DDBJ whole genome shotgun (WGS) entry which is preliminary data.</text>
</comment>